<accession>L8E9F8</accession>
<dbReference type="AlphaFoldDB" id="L8E9F8"/>
<protein>
    <submittedName>
        <fullName evidence="2">Alternative protein INSM2</fullName>
    </submittedName>
</protein>
<feature type="region of interest" description="Disordered" evidence="1">
    <location>
        <begin position="1"/>
        <end position="153"/>
    </location>
</feature>
<organism evidence="2">
    <name type="scientific">Homo sapiens</name>
    <name type="common">Human</name>
    <dbReference type="NCBI Taxonomy" id="9606"/>
    <lineage>
        <taxon>Eukaryota</taxon>
        <taxon>Metazoa</taxon>
        <taxon>Chordata</taxon>
        <taxon>Craniata</taxon>
        <taxon>Vertebrata</taxon>
        <taxon>Euteleostomi</taxon>
        <taxon>Mammalia</taxon>
        <taxon>Eutheria</taxon>
        <taxon>Euarchontoglires</taxon>
        <taxon>Primates</taxon>
        <taxon>Haplorrhini</taxon>
        <taxon>Catarrhini</taxon>
        <taxon>Hominidae</taxon>
        <taxon>Homo</taxon>
    </lineage>
</organism>
<feature type="compositionally biased region" description="Basic residues" evidence="1">
    <location>
        <begin position="57"/>
        <end position="71"/>
    </location>
</feature>
<reference evidence="2" key="1">
    <citation type="journal article" date="2013" name="PLoS ONE">
        <title>Direct detection of alternative open reading frames translation products in human significantly expands the proteome.</title>
        <authorList>
            <person name="Vanderperre B."/>
            <person name="Lucier J.-F."/>
            <person name="Motard J."/>
            <person name="Tremblay G."/>
            <person name="Vanderperre S."/>
            <person name="Wisztorski M."/>
            <person name="Salzet M."/>
            <person name="Boisvert F.-M."/>
            <person name="Roucou X."/>
        </authorList>
    </citation>
    <scope>NUCLEOTIDE SEQUENCE</scope>
</reference>
<name>L8E9F8_HUMAN</name>
<dbReference type="OrthoDB" id="8953942at2759"/>
<proteinExistence type="predicted"/>
<gene>
    <name evidence="2" type="primary">INSM2</name>
</gene>
<feature type="compositionally biased region" description="Low complexity" evidence="1">
    <location>
        <begin position="72"/>
        <end position="105"/>
    </location>
</feature>
<evidence type="ECO:0000256" key="1">
    <source>
        <dbReference type="SAM" id="MobiDB-lite"/>
    </source>
</evidence>
<dbReference type="EMBL" id="HF584277">
    <property type="protein sequence ID" value="CCQ43774.1"/>
    <property type="molecule type" value="Genomic_DNA"/>
</dbReference>
<feature type="compositionally biased region" description="Basic and acidic residues" evidence="1">
    <location>
        <begin position="139"/>
        <end position="153"/>
    </location>
</feature>
<evidence type="ECO:0000313" key="2">
    <source>
        <dbReference type="EMBL" id="CCQ43774.1"/>
    </source>
</evidence>
<sequence>MSGGWGEPGDGRAGRRGVAGGWQGRSRAQPQPQPQSSEAGRRRAASGVPGALPQLARLRRVFPRGRRRRGRFLLLRGASSRTDPGGAVSAAASGAVPRARASAGPCAPLGRPSESEAGGRRRAPRQGTHGLRVWTRGRGNQEAKGHEEVELCR</sequence>